<reference evidence="3" key="1">
    <citation type="submission" date="2025-08" db="UniProtKB">
        <authorList>
            <consortium name="RefSeq"/>
        </authorList>
    </citation>
    <scope>IDENTIFICATION</scope>
    <source>
        <tissue evidence="3">Gonads</tissue>
    </source>
</reference>
<dbReference type="GO" id="GO:0003824">
    <property type="term" value="F:catalytic activity"/>
    <property type="evidence" value="ECO:0007669"/>
    <property type="project" value="InterPro"/>
</dbReference>
<dbReference type="Gene3D" id="3.60.10.10">
    <property type="entry name" value="Endonuclease/exonuclease/phosphatase"/>
    <property type="match status" value="1"/>
</dbReference>
<organism evidence="2 3">
    <name type="scientific">Sitophilus oryzae</name>
    <name type="common">Rice weevil</name>
    <name type="synonym">Curculio oryzae</name>
    <dbReference type="NCBI Taxonomy" id="7048"/>
    <lineage>
        <taxon>Eukaryota</taxon>
        <taxon>Metazoa</taxon>
        <taxon>Ecdysozoa</taxon>
        <taxon>Arthropoda</taxon>
        <taxon>Hexapoda</taxon>
        <taxon>Insecta</taxon>
        <taxon>Pterygota</taxon>
        <taxon>Neoptera</taxon>
        <taxon>Endopterygota</taxon>
        <taxon>Coleoptera</taxon>
        <taxon>Polyphaga</taxon>
        <taxon>Cucujiformia</taxon>
        <taxon>Curculionidae</taxon>
        <taxon>Dryophthorinae</taxon>
        <taxon>Sitophilus</taxon>
    </lineage>
</organism>
<dbReference type="Pfam" id="PF03372">
    <property type="entry name" value="Exo_endo_phos"/>
    <property type="match status" value="1"/>
</dbReference>
<name>A0A6J2YLT5_SITOR</name>
<evidence type="ECO:0000259" key="1">
    <source>
        <dbReference type="Pfam" id="PF03372"/>
    </source>
</evidence>
<dbReference type="InterPro" id="IPR052560">
    <property type="entry name" value="RdDP_mobile_element"/>
</dbReference>
<proteinExistence type="predicted"/>
<dbReference type="SUPFAM" id="SSF56219">
    <property type="entry name" value="DNase I-like"/>
    <property type="match status" value="1"/>
</dbReference>
<evidence type="ECO:0000313" key="2">
    <source>
        <dbReference type="Proteomes" id="UP000504635"/>
    </source>
</evidence>
<keyword evidence="2" id="KW-1185">Reference proteome</keyword>
<dbReference type="PANTHER" id="PTHR36688:SF1">
    <property type="entry name" value="ENDONUCLEASE_EXONUCLEASE_PHOSPHATASE DOMAIN-CONTAINING PROTEIN"/>
    <property type="match status" value="1"/>
</dbReference>
<accession>A0A6J2YLT5</accession>
<dbReference type="GeneID" id="115888520"/>
<dbReference type="PANTHER" id="PTHR36688">
    <property type="entry name" value="ENDO/EXONUCLEASE/PHOSPHATASE DOMAIN-CONTAINING PROTEIN"/>
    <property type="match status" value="1"/>
</dbReference>
<dbReference type="InParanoid" id="A0A6J2YLT5"/>
<protein>
    <submittedName>
        <fullName evidence="3">Uncharacterized protein LOC115888520</fullName>
    </submittedName>
</protein>
<dbReference type="InterPro" id="IPR036691">
    <property type="entry name" value="Endo/exonu/phosph_ase_sf"/>
</dbReference>
<dbReference type="Proteomes" id="UP000504635">
    <property type="component" value="Unplaced"/>
</dbReference>
<dbReference type="KEGG" id="soy:115888520"/>
<dbReference type="OrthoDB" id="7259127at2759"/>
<dbReference type="AlphaFoldDB" id="A0A6J2YLT5"/>
<sequence length="341" mass="38928">MIQNSSSRNYLTKDLGNTLRILQLNIEGVSRPKSDCLTKILTENKVDVVLLQETHCSDQSQLNTRCKIPGFTLAAATYHPKYGTATYIKNDITTVTHIRTQSDNNIYVIRLKVADTEIINVYKPPAQPWINDYIHNIEHPGLVIGDFNSQNTKWGDRATNDDGARVSDWAETENLFLLFDAKDKGTFHSARWAQDYNPDLCFTTLDSKGLPLHSSREVLSGFPRSQHRPVLINIGLQIPIVRSIPKPRWYFQKANLEEFSEELDFNIQWIPPEPASYERFVGLIHSIAKKHVPRGFRKDYIPGWSPRCQELYDDFQSTQDSDVADELILALDSARKRNGAP</sequence>
<dbReference type="RefSeq" id="XP_030764129.1">
    <property type="nucleotide sequence ID" value="XM_030908269.1"/>
</dbReference>
<dbReference type="InterPro" id="IPR005135">
    <property type="entry name" value="Endo/exonuclease/phosphatase"/>
</dbReference>
<evidence type="ECO:0000313" key="3">
    <source>
        <dbReference type="RefSeq" id="XP_030764129.1"/>
    </source>
</evidence>
<gene>
    <name evidence="3" type="primary">LOC115888520</name>
</gene>
<feature type="domain" description="Endonuclease/exonuclease/phosphatase" evidence="1">
    <location>
        <begin position="22"/>
        <end position="175"/>
    </location>
</feature>